<dbReference type="OrthoDB" id="5242980at2"/>
<dbReference type="Gene3D" id="2.170.120.20">
    <property type="entry name" value="Ribosomal protein L25, beta domain"/>
    <property type="match status" value="1"/>
</dbReference>
<evidence type="ECO:0000256" key="2">
    <source>
        <dbReference type="ARBA" id="ARBA00022884"/>
    </source>
</evidence>
<dbReference type="InterPro" id="IPR020057">
    <property type="entry name" value="Ribosomal_bL25_b-dom"/>
</dbReference>
<dbReference type="GO" id="GO:0008097">
    <property type="term" value="F:5S rRNA binding"/>
    <property type="evidence" value="ECO:0007669"/>
    <property type="project" value="InterPro"/>
</dbReference>
<comment type="function">
    <text evidence="5">This is one of the proteins that binds to the 5S RNA in the ribosome where it forms part of the central protuberance.</text>
</comment>
<gene>
    <name evidence="5" type="primary">rplY</name>
    <name evidence="5" type="synonym">ctc</name>
    <name evidence="9" type="ORF">C7Y72_11405</name>
</gene>
<dbReference type="NCBIfam" id="TIGR00731">
    <property type="entry name" value="bL25_bact_ctc"/>
    <property type="match status" value="1"/>
</dbReference>
<dbReference type="InterPro" id="IPR020930">
    <property type="entry name" value="Ribosomal_uL5_bac-type"/>
</dbReference>
<comment type="caution">
    <text evidence="9">The sequence shown here is derived from an EMBL/GenBank/DDBJ whole genome shotgun (WGS) entry which is preliminary data.</text>
</comment>
<keyword evidence="1 5" id="KW-0699">rRNA-binding</keyword>
<dbReference type="Pfam" id="PF14693">
    <property type="entry name" value="Ribosomal_TL5_C"/>
    <property type="match status" value="1"/>
</dbReference>
<evidence type="ECO:0000256" key="1">
    <source>
        <dbReference type="ARBA" id="ARBA00022730"/>
    </source>
</evidence>
<evidence type="ECO:0000313" key="10">
    <source>
        <dbReference type="Proteomes" id="UP000240739"/>
    </source>
</evidence>
<evidence type="ECO:0000256" key="3">
    <source>
        <dbReference type="ARBA" id="ARBA00022980"/>
    </source>
</evidence>
<dbReference type="InterPro" id="IPR029751">
    <property type="entry name" value="Ribosomal_L25_dom"/>
</dbReference>
<dbReference type="RefSeq" id="WP_107568844.1">
    <property type="nucleotide sequence ID" value="NZ_PYYB01000001.1"/>
</dbReference>
<dbReference type="GO" id="GO:0006412">
    <property type="term" value="P:translation"/>
    <property type="evidence" value="ECO:0007669"/>
    <property type="project" value="UniProtKB-UniRule"/>
</dbReference>
<dbReference type="PANTHER" id="PTHR33284:SF1">
    <property type="entry name" value="RIBOSOMAL PROTEIN L25_GLN-TRNA SYNTHETASE, ANTI-CODON-BINDING DOMAIN-CONTAINING PROTEIN"/>
    <property type="match status" value="1"/>
</dbReference>
<dbReference type="EMBL" id="PYYB01000001">
    <property type="protein sequence ID" value="PTL60199.1"/>
    <property type="molecule type" value="Genomic_DNA"/>
</dbReference>
<feature type="region of interest" description="Disordered" evidence="6">
    <location>
        <begin position="1"/>
        <end position="25"/>
    </location>
</feature>
<evidence type="ECO:0000259" key="7">
    <source>
        <dbReference type="Pfam" id="PF01386"/>
    </source>
</evidence>
<dbReference type="InterPro" id="IPR011035">
    <property type="entry name" value="Ribosomal_bL25/Gln-tRNA_synth"/>
</dbReference>
<proteinExistence type="inferred from homology"/>
<evidence type="ECO:0000259" key="8">
    <source>
        <dbReference type="Pfam" id="PF14693"/>
    </source>
</evidence>
<keyword evidence="4 5" id="KW-0687">Ribonucleoprotein</keyword>
<comment type="subunit">
    <text evidence="5">Part of the 50S ribosomal subunit; part of the 5S rRNA/L5/L18/L25 subcomplex. Contacts the 5S rRNA. Binds to the 5S rRNA independently of L5 and L18.</text>
</comment>
<evidence type="ECO:0000256" key="6">
    <source>
        <dbReference type="SAM" id="MobiDB-lite"/>
    </source>
</evidence>
<dbReference type="CDD" id="cd00495">
    <property type="entry name" value="Ribosomal_L25_TL5_CTC"/>
    <property type="match status" value="1"/>
</dbReference>
<keyword evidence="3 5" id="KW-0689">Ribosomal protein</keyword>
<evidence type="ECO:0000256" key="4">
    <source>
        <dbReference type="ARBA" id="ARBA00023274"/>
    </source>
</evidence>
<name>A0A2T4ULT7_9ACTN</name>
<reference evidence="9 10" key="1">
    <citation type="submission" date="2018-03" db="EMBL/GenBank/DDBJ databases">
        <title>Aquarubrobacter algicola gen. nov., sp. nov., a novel actinobacterium isolated from shallow eutrophic lake during the end of cyanobacterial harmful algal blooms.</title>
        <authorList>
            <person name="Chun S.J."/>
        </authorList>
    </citation>
    <scope>NUCLEOTIDE SEQUENCE [LARGE SCALE GENOMIC DNA]</scope>
    <source>
        <strain evidence="9 10">Seoho-28</strain>
    </source>
</reference>
<dbReference type="HAMAP" id="MF_01334">
    <property type="entry name" value="Ribosomal_bL25_CTC"/>
    <property type="match status" value="1"/>
</dbReference>
<evidence type="ECO:0000256" key="5">
    <source>
        <dbReference type="HAMAP-Rule" id="MF_01334"/>
    </source>
</evidence>
<dbReference type="GO" id="GO:0022625">
    <property type="term" value="C:cytosolic large ribosomal subunit"/>
    <property type="evidence" value="ECO:0007669"/>
    <property type="project" value="TreeGrafter"/>
</dbReference>
<feature type="region of interest" description="Disordered" evidence="6">
    <location>
        <begin position="193"/>
        <end position="231"/>
    </location>
</feature>
<organism evidence="9 10">
    <name type="scientific">Paraconexibacter algicola</name>
    <dbReference type="NCBI Taxonomy" id="2133960"/>
    <lineage>
        <taxon>Bacteria</taxon>
        <taxon>Bacillati</taxon>
        <taxon>Actinomycetota</taxon>
        <taxon>Thermoleophilia</taxon>
        <taxon>Solirubrobacterales</taxon>
        <taxon>Paraconexibacteraceae</taxon>
        <taxon>Paraconexibacter</taxon>
    </lineage>
</organism>
<dbReference type="InterPro" id="IPR001021">
    <property type="entry name" value="Ribosomal_bL25_long"/>
</dbReference>
<keyword evidence="2 5" id="KW-0694">RNA-binding</keyword>
<dbReference type="AlphaFoldDB" id="A0A2T4ULT7"/>
<accession>A0A2T4ULT7</accession>
<dbReference type="SUPFAM" id="SSF50715">
    <property type="entry name" value="Ribosomal protein L25-like"/>
    <property type="match status" value="1"/>
</dbReference>
<dbReference type="GO" id="GO:0003735">
    <property type="term" value="F:structural constituent of ribosome"/>
    <property type="evidence" value="ECO:0007669"/>
    <property type="project" value="InterPro"/>
</dbReference>
<dbReference type="Gene3D" id="2.40.240.10">
    <property type="entry name" value="Ribosomal Protein L25, Chain P"/>
    <property type="match status" value="1"/>
</dbReference>
<dbReference type="InterPro" id="IPR037121">
    <property type="entry name" value="Ribosomal_bL25_C"/>
</dbReference>
<protein>
    <recommendedName>
        <fullName evidence="5">Large ribosomal subunit protein bL25</fullName>
    </recommendedName>
    <alternativeName>
        <fullName evidence="5">General stress protein CTC</fullName>
    </alternativeName>
</protein>
<feature type="domain" description="Large ribosomal subunit protein bL25 beta" evidence="8">
    <location>
        <begin position="103"/>
        <end position="187"/>
    </location>
</feature>
<dbReference type="InterPro" id="IPR020056">
    <property type="entry name" value="Rbsml_bL25/Gln-tRNA_synth_N"/>
</dbReference>
<comment type="similarity">
    <text evidence="5">Belongs to the bacterial ribosomal protein bL25 family. CTC subfamily.</text>
</comment>
<evidence type="ECO:0000313" key="9">
    <source>
        <dbReference type="EMBL" id="PTL60199.1"/>
    </source>
</evidence>
<feature type="domain" description="Large ribosomal subunit protein bL25 L25" evidence="7">
    <location>
        <begin position="9"/>
        <end position="94"/>
    </location>
</feature>
<dbReference type="PANTHER" id="PTHR33284">
    <property type="entry name" value="RIBOSOMAL PROTEIN L25/GLN-TRNA SYNTHETASE, ANTI-CODON-BINDING DOMAIN-CONTAINING PROTEIN"/>
    <property type="match status" value="1"/>
</dbReference>
<keyword evidence="10" id="KW-1185">Reference proteome</keyword>
<dbReference type="Proteomes" id="UP000240739">
    <property type="component" value="Unassembled WGS sequence"/>
</dbReference>
<dbReference type="Pfam" id="PF01386">
    <property type="entry name" value="Ribosomal_L25p"/>
    <property type="match status" value="1"/>
</dbReference>
<sequence length="231" mass="23923">MAKTEATKLDVSSRTPGHSRETRRLRREGLVPGVVYGGGEDPVSFQIGARDLRLALATTGAVFEVVVDGGSAVPAILKDAQRHPVRGEIMHVDFLRVDLNKPIQAPVLVELVGGDDAPGVVEGGILTQVVSELNVEARPADIPDVITVDVSAMVEGDTLLLSAIEAPAGVTLLDDPEETVLATIVAPAVVETDDEIEGETEVIGEGGDDAEGSEEDGEDAGSEDGGDDAGE</sequence>